<dbReference type="OrthoDB" id="5392779at2759"/>
<dbReference type="PANTHER" id="PTHR47840:SF1">
    <property type="entry name" value="ZN(II)2CYS6 TRANSCRIPTION FACTOR (EUROFUNG)"/>
    <property type="match status" value="1"/>
</dbReference>
<dbReference type="STRING" id="767769.A0A1L9UB47"/>
<reference evidence="8" key="1">
    <citation type="journal article" date="2017" name="Genome Biol.">
        <title>Comparative genomics reveals high biological diversity and specific adaptations in the industrially and medically important fungal genus Aspergillus.</title>
        <authorList>
            <person name="de Vries R.P."/>
            <person name="Riley R."/>
            <person name="Wiebenga A."/>
            <person name="Aguilar-Osorio G."/>
            <person name="Amillis S."/>
            <person name="Uchima C.A."/>
            <person name="Anderluh G."/>
            <person name="Asadollahi M."/>
            <person name="Askin M."/>
            <person name="Barry K."/>
            <person name="Battaglia E."/>
            <person name="Bayram O."/>
            <person name="Benocci T."/>
            <person name="Braus-Stromeyer S.A."/>
            <person name="Caldana C."/>
            <person name="Canovas D."/>
            <person name="Cerqueira G.C."/>
            <person name="Chen F."/>
            <person name="Chen W."/>
            <person name="Choi C."/>
            <person name="Clum A."/>
            <person name="Dos Santos R.A."/>
            <person name="Damasio A.R."/>
            <person name="Diallinas G."/>
            <person name="Emri T."/>
            <person name="Fekete E."/>
            <person name="Flipphi M."/>
            <person name="Freyberg S."/>
            <person name="Gallo A."/>
            <person name="Gournas C."/>
            <person name="Habgood R."/>
            <person name="Hainaut M."/>
            <person name="Harispe M.L."/>
            <person name="Henrissat B."/>
            <person name="Hilden K.S."/>
            <person name="Hope R."/>
            <person name="Hossain A."/>
            <person name="Karabika E."/>
            <person name="Karaffa L."/>
            <person name="Karanyi Z."/>
            <person name="Krasevec N."/>
            <person name="Kuo A."/>
            <person name="Kusch H."/>
            <person name="LaButti K."/>
            <person name="Lagendijk E.L."/>
            <person name="Lapidus A."/>
            <person name="Levasseur A."/>
            <person name="Lindquist E."/>
            <person name="Lipzen A."/>
            <person name="Logrieco A.F."/>
            <person name="MacCabe A."/>
            <person name="Maekelae M.R."/>
            <person name="Malavazi I."/>
            <person name="Melin P."/>
            <person name="Meyer V."/>
            <person name="Mielnichuk N."/>
            <person name="Miskei M."/>
            <person name="Molnar A.P."/>
            <person name="Mule G."/>
            <person name="Ngan C.Y."/>
            <person name="Orejas M."/>
            <person name="Orosz E."/>
            <person name="Ouedraogo J.P."/>
            <person name="Overkamp K.M."/>
            <person name="Park H.-S."/>
            <person name="Perrone G."/>
            <person name="Piumi F."/>
            <person name="Punt P.J."/>
            <person name="Ram A.F."/>
            <person name="Ramon A."/>
            <person name="Rauscher S."/>
            <person name="Record E."/>
            <person name="Riano-Pachon D.M."/>
            <person name="Robert V."/>
            <person name="Roehrig J."/>
            <person name="Ruller R."/>
            <person name="Salamov A."/>
            <person name="Salih N.S."/>
            <person name="Samson R.A."/>
            <person name="Sandor E."/>
            <person name="Sanguinetti M."/>
            <person name="Schuetze T."/>
            <person name="Sepcic K."/>
            <person name="Shelest E."/>
            <person name="Sherlock G."/>
            <person name="Sophianopoulou V."/>
            <person name="Squina F.M."/>
            <person name="Sun H."/>
            <person name="Susca A."/>
            <person name="Todd R.B."/>
            <person name="Tsang A."/>
            <person name="Unkles S.E."/>
            <person name="van de Wiele N."/>
            <person name="van Rossen-Uffink D."/>
            <person name="Oliveira J.V."/>
            <person name="Vesth T.C."/>
            <person name="Visser J."/>
            <person name="Yu J.-H."/>
            <person name="Zhou M."/>
            <person name="Andersen M.R."/>
            <person name="Archer D.B."/>
            <person name="Baker S.E."/>
            <person name="Benoit I."/>
            <person name="Brakhage A.A."/>
            <person name="Braus G.H."/>
            <person name="Fischer R."/>
            <person name="Frisvad J.C."/>
            <person name="Goldman G.H."/>
            <person name="Houbraken J."/>
            <person name="Oakley B."/>
            <person name="Pocsi I."/>
            <person name="Scazzocchio C."/>
            <person name="Seiboth B."/>
            <person name="vanKuyk P.A."/>
            <person name="Wortman J."/>
            <person name="Dyer P.S."/>
            <person name="Grigoriev I.V."/>
        </authorList>
    </citation>
    <scope>NUCLEOTIDE SEQUENCE [LARGE SCALE GENOMIC DNA]</scope>
    <source>
        <strain evidence="8">CBS 101740 / IMI 381727 / IBT 21946</strain>
    </source>
</reference>
<evidence type="ECO:0000313" key="8">
    <source>
        <dbReference type="Proteomes" id="UP000184499"/>
    </source>
</evidence>
<dbReference type="GeneID" id="93580222"/>
<dbReference type="SMART" id="SM00906">
    <property type="entry name" value="Fungal_trans"/>
    <property type="match status" value="1"/>
</dbReference>
<organism evidence="7 8">
    <name type="scientific">Aspergillus brasiliensis (strain CBS 101740 / IMI 381727 / IBT 21946)</name>
    <dbReference type="NCBI Taxonomy" id="767769"/>
    <lineage>
        <taxon>Eukaryota</taxon>
        <taxon>Fungi</taxon>
        <taxon>Dikarya</taxon>
        <taxon>Ascomycota</taxon>
        <taxon>Pezizomycotina</taxon>
        <taxon>Eurotiomycetes</taxon>
        <taxon>Eurotiomycetidae</taxon>
        <taxon>Eurotiales</taxon>
        <taxon>Aspergillaceae</taxon>
        <taxon>Aspergillus</taxon>
        <taxon>Aspergillus subgen. Circumdati</taxon>
    </lineage>
</organism>
<keyword evidence="1" id="KW-0479">Metal-binding</keyword>
<dbReference type="SUPFAM" id="SSF57701">
    <property type="entry name" value="Zn2/Cys6 DNA-binding domain"/>
    <property type="match status" value="1"/>
</dbReference>
<evidence type="ECO:0000313" key="7">
    <source>
        <dbReference type="EMBL" id="OJJ68842.1"/>
    </source>
</evidence>
<dbReference type="AlphaFoldDB" id="A0A1L9UB47"/>
<dbReference type="GO" id="GO:0000981">
    <property type="term" value="F:DNA-binding transcription factor activity, RNA polymerase II-specific"/>
    <property type="evidence" value="ECO:0007669"/>
    <property type="project" value="InterPro"/>
</dbReference>
<evidence type="ECO:0000256" key="4">
    <source>
        <dbReference type="ARBA" id="ARBA00023163"/>
    </source>
</evidence>
<dbReference type="InterPro" id="IPR036864">
    <property type="entry name" value="Zn2-C6_fun-type_DNA-bd_sf"/>
</dbReference>
<evidence type="ECO:0000259" key="6">
    <source>
        <dbReference type="PROSITE" id="PS00463"/>
    </source>
</evidence>
<dbReference type="OMA" id="AICLQQS"/>
<dbReference type="InterPro" id="IPR001138">
    <property type="entry name" value="Zn2Cys6_DnaBD"/>
</dbReference>
<dbReference type="InterPro" id="IPR007219">
    <property type="entry name" value="XnlR_reg_dom"/>
</dbReference>
<dbReference type="GO" id="GO:0009893">
    <property type="term" value="P:positive regulation of metabolic process"/>
    <property type="evidence" value="ECO:0007669"/>
    <property type="project" value="UniProtKB-ARBA"/>
</dbReference>
<dbReference type="VEuPathDB" id="FungiDB:ASPBRDRAFT_57409"/>
<sequence length="743" mass="84198">MTKNLTFDVRYDNELAHEYYGDGEKLTKQLQNVYQGKNLQFPKNFDSTSTWPPIHFMSCTFSSFPEMPTSSPASGDSPSMSKIRKTRKGTFSCWECKHRKRRCEFQPLKGSTCVYCQSRGIPCISQEQADPRSRSSDGQLSERIRHVESLVDQWIRQRDSCQPQIQPAAQSRDRASLPRPKEALISSPFQQLCKSLAALLPHPNTAELILTKGRFFSLPFLTRRIPLPDQSAVISDVNHSKVLFRRPLTSSHPIEFAQKLIQLALGLQQLDLTSRLTPQPQLQLKQSTSDSARRYLDLAARHVTSQDALVDSLDGLDALLLEARYYINSGELRSAWLIFRRALSIAQLIGLPRQSDEADSRAESLWVQLVYNDRFLSLMLGLPCAVKDLELLDKQALDTYSPLRKLYRIHSVIAARIITRNVHMQRCNWLFQRPTNSTYNDYAMTRSIDDELRKTARSVPIDCWRVPTLNSTLSDTDKMDRVSMLITQMHQYYLVILLYQPYLLLQLSHHTYPNQSEVSPVLQHYSYSRQVIVPASREVLSRCLEFKNIRPILSYRGLEHKAFVAAVALLLSHILGHRSGAENVLEHQRPQDLAMIQQAIDTLDGLCMSNDPNRDSAIKTRDLLSKLISIEAEAAGGINYIACFEDSVGQDDALCSTSYQILKFPIPYFGVICIVPEPVPHLQVESLLVGSAPAAEPQSLPLTLTEVDLDHGVHSQFALPSDAQAELQSIYEYSIDPHILYEG</sequence>
<dbReference type="GO" id="GO:0008270">
    <property type="term" value="F:zinc ion binding"/>
    <property type="evidence" value="ECO:0007669"/>
    <property type="project" value="InterPro"/>
</dbReference>
<keyword evidence="3" id="KW-0238">DNA-binding</keyword>
<dbReference type="EMBL" id="KV878689">
    <property type="protein sequence ID" value="OJJ68842.1"/>
    <property type="molecule type" value="Genomic_DNA"/>
</dbReference>
<evidence type="ECO:0000256" key="3">
    <source>
        <dbReference type="ARBA" id="ARBA00023125"/>
    </source>
</evidence>
<dbReference type="RefSeq" id="XP_067476091.1">
    <property type="nucleotide sequence ID" value="XM_067627734.1"/>
</dbReference>
<dbReference type="CDD" id="cd12148">
    <property type="entry name" value="fungal_TF_MHR"/>
    <property type="match status" value="1"/>
</dbReference>
<accession>A0A1L9UB47</accession>
<gene>
    <name evidence="7" type="ORF">ASPBRDRAFT_57409</name>
</gene>
<keyword evidence="2" id="KW-0805">Transcription regulation</keyword>
<proteinExistence type="predicted"/>
<keyword evidence="8" id="KW-1185">Reference proteome</keyword>
<evidence type="ECO:0000256" key="2">
    <source>
        <dbReference type="ARBA" id="ARBA00023015"/>
    </source>
</evidence>
<feature type="domain" description="Zn(2)-C6 fungal-type" evidence="6">
    <location>
        <begin position="92"/>
        <end position="123"/>
    </location>
</feature>
<dbReference type="Proteomes" id="UP000184499">
    <property type="component" value="Unassembled WGS sequence"/>
</dbReference>
<keyword evidence="5" id="KW-0539">Nucleus</keyword>
<keyword evidence="4" id="KW-0804">Transcription</keyword>
<name>A0A1L9UB47_ASPBC</name>
<dbReference type="Gene3D" id="4.10.240.10">
    <property type="entry name" value="Zn(2)-C6 fungal-type DNA-binding domain"/>
    <property type="match status" value="1"/>
</dbReference>
<dbReference type="GO" id="GO:0003677">
    <property type="term" value="F:DNA binding"/>
    <property type="evidence" value="ECO:0007669"/>
    <property type="project" value="UniProtKB-KW"/>
</dbReference>
<evidence type="ECO:0000256" key="1">
    <source>
        <dbReference type="ARBA" id="ARBA00022723"/>
    </source>
</evidence>
<evidence type="ECO:0000256" key="5">
    <source>
        <dbReference type="ARBA" id="ARBA00023242"/>
    </source>
</evidence>
<protein>
    <recommendedName>
        <fullName evidence="6">Zn(2)-C6 fungal-type domain-containing protein</fullName>
    </recommendedName>
</protein>
<dbReference type="SMART" id="SM00066">
    <property type="entry name" value="GAL4"/>
    <property type="match status" value="1"/>
</dbReference>
<dbReference type="PANTHER" id="PTHR47840">
    <property type="entry name" value="ZN(II)2CYS6 TRANSCRIPTION FACTOR (EUROFUNG)-RELATED"/>
    <property type="match status" value="1"/>
</dbReference>
<dbReference type="PROSITE" id="PS00463">
    <property type="entry name" value="ZN2_CY6_FUNGAL_1"/>
    <property type="match status" value="1"/>
</dbReference>
<dbReference type="GO" id="GO:0006351">
    <property type="term" value="P:DNA-templated transcription"/>
    <property type="evidence" value="ECO:0007669"/>
    <property type="project" value="InterPro"/>
</dbReference>